<reference evidence="9" key="1">
    <citation type="submission" date="2023-04" db="EMBL/GenBank/DDBJ databases">
        <title>Complete genome sequence of Temperatibacter marinus.</title>
        <authorList>
            <person name="Rong J.-C."/>
            <person name="Yi M.-L."/>
            <person name="Zhao Q."/>
        </authorList>
    </citation>
    <scope>NUCLEOTIDE SEQUENCE</scope>
    <source>
        <strain evidence="9">NBRC 110045</strain>
    </source>
</reference>
<evidence type="ECO:0000256" key="1">
    <source>
        <dbReference type="ARBA" id="ARBA00004127"/>
    </source>
</evidence>
<dbReference type="InterPro" id="IPR051689">
    <property type="entry name" value="Sterol_desaturase/TMEM195"/>
</dbReference>
<dbReference type="Proteomes" id="UP001268683">
    <property type="component" value="Chromosome"/>
</dbReference>
<dbReference type="GO" id="GO:0005506">
    <property type="term" value="F:iron ion binding"/>
    <property type="evidence" value="ECO:0007669"/>
    <property type="project" value="InterPro"/>
</dbReference>
<evidence type="ECO:0000256" key="2">
    <source>
        <dbReference type="ARBA" id="ARBA00022692"/>
    </source>
</evidence>
<keyword evidence="5" id="KW-0443">Lipid metabolism</keyword>
<comment type="subcellular location">
    <subcellularLocation>
        <location evidence="1">Endomembrane system</location>
        <topology evidence="1">Multi-pass membrane protein</topology>
    </subcellularLocation>
</comment>
<keyword evidence="4" id="KW-0560">Oxidoreductase</keyword>
<name>A0AA52EGF6_9PROT</name>
<dbReference type="GO" id="GO:0006643">
    <property type="term" value="P:membrane lipid metabolic process"/>
    <property type="evidence" value="ECO:0007669"/>
    <property type="project" value="TreeGrafter"/>
</dbReference>
<dbReference type="GO" id="GO:0016020">
    <property type="term" value="C:membrane"/>
    <property type="evidence" value="ECO:0007669"/>
    <property type="project" value="GOC"/>
</dbReference>
<keyword evidence="6 7" id="KW-0472">Membrane</keyword>
<gene>
    <name evidence="9" type="ORF">QGN29_09880</name>
</gene>
<evidence type="ECO:0000313" key="10">
    <source>
        <dbReference type="Proteomes" id="UP001268683"/>
    </source>
</evidence>
<evidence type="ECO:0000256" key="5">
    <source>
        <dbReference type="ARBA" id="ARBA00023098"/>
    </source>
</evidence>
<evidence type="ECO:0000256" key="7">
    <source>
        <dbReference type="SAM" id="Phobius"/>
    </source>
</evidence>
<keyword evidence="2 7" id="KW-0812">Transmembrane</keyword>
<dbReference type="InterPro" id="IPR006694">
    <property type="entry name" value="Fatty_acid_hydroxylase"/>
</dbReference>
<feature type="transmembrane region" description="Helical" evidence="7">
    <location>
        <begin position="92"/>
        <end position="110"/>
    </location>
</feature>
<dbReference type="KEGG" id="tmk:QGN29_09880"/>
<evidence type="ECO:0000256" key="4">
    <source>
        <dbReference type="ARBA" id="ARBA00023002"/>
    </source>
</evidence>
<dbReference type="PANTHER" id="PTHR21624:SF1">
    <property type="entry name" value="ALKYLGLYCEROL MONOOXYGENASE"/>
    <property type="match status" value="1"/>
</dbReference>
<dbReference type="EMBL" id="CP123872">
    <property type="protein sequence ID" value="WND01859.1"/>
    <property type="molecule type" value="Genomic_DNA"/>
</dbReference>
<dbReference type="AlphaFoldDB" id="A0AA52EGF6"/>
<keyword evidence="3 7" id="KW-1133">Transmembrane helix</keyword>
<feature type="domain" description="Fatty acid hydroxylase" evidence="8">
    <location>
        <begin position="98"/>
        <end position="231"/>
    </location>
</feature>
<proteinExistence type="predicted"/>
<evidence type="ECO:0000256" key="6">
    <source>
        <dbReference type="ARBA" id="ARBA00023136"/>
    </source>
</evidence>
<dbReference type="PANTHER" id="PTHR21624">
    <property type="entry name" value="STEROL DESATURASE-RELATED PROTEIN"/>
    <property type="match status" value="1"/>
</dbReference>
<dbReference type="GO" id="GO:0008610">
    <property type="term" value="P:lipid biosynthetic process"/>
    <property type="evidence" value="ECO:0007669"/>
    <property type="project" value="InterPro"/>
</dbReference>
<dbReference type="GO" id="GO:0012505">
    <property type="term" value="C:endomembrane system"/>
    <property type="evidence" value="ECO:0007669"/>
    <property type="project" value="UniProtKB-SubCell"/>
</dbReference>
<organism evidence="9 10">
    <name type="scientific">Temperatibacter marinus</name>
    <dbReference type="NCBI Taxonomy" id="1456591"/>
    <lineage>
        <taxon>Bacteria</taxon>
        <taxon>Pseudomonadati</taxon>
        <taxon>Pseudomonadota</taxon>
        <taxon>Alphaproteobacteria</taxon>
        <taxon>Kordiimonadales</taxon>
        <taxon>Temperatibacteraceae</taxon>
        <taxon>Temperatibacter</taxon>
    </lineage>
</organism>
<dbReference type="RefSeq" id="WP_310797689.1">
    <property type="nucleotide sequence ID" value="NZ_CP123872.1"/>
</dbReference>
<evidence type="ECO:0000256" key="3">
    <source>
        <dbReference type="ARBA" id="ARBA00022989"/>
    </source>
</evidence>
<accession>A0AA52EGF6</accession>
<feature type="transmembrane region" description="Helical" evidence="7">
    <location>
        <begin position="148"/>
        <end position="169"/>
    </location>
</feature>
<evidence type="ECO:0000313" key="9">
    <source>
        <dbReference type="EMBL" id="WND01859.1"/>
    </source>
</evidence>
<feature type="transmembrane region" description="Helical" evidence="7">
    <location>
        <begin position="20"/>
        <end position="40"/>
    </location>
</feature>
<evidence type="ECO:0000259" key="8">
    <source>
        <dbReference type="Pfam" id="PF04116"/>
    </source>
</evidence>
<sequence length="302" mass="35075">MDVLLRKMTETEIDYWTQFFSDWFFFLSFIFLGFEFLRYILKKEFNLTLIGDTITNYLTLYGFLIINAFLIGSLYVFLIYGGYQFAVFDIKNSIGTALICIVLADLMYYWEHRFMHRVNIAWATHSVHHSSPYFNISVAYRFGPMDGVWPLFGGLILVLIGFNPVLVLFSEIIVQLYQTALHTEAVGKFPRPIETIMNTPSHHRVHHASNEEYLDTNYGGIFIIWDRLFGTFAEEKTQVIYGLVSPINSINPLTVFFHGFTRLYRTIAQARGGMNKLKYIIAPPDWDAEKIENADNQSKQSQ</sequence>
<dbReference type="Pfam" id="PF04116">
    <property type="entry name" value="FA_hydroxylase"/>
    <property type="match status" value="1"/>
</dbReference>
<protein>
    <submittedName>
        <fullName evidence="9">Sterol desaturase family protein</fullName>
    </submittedName>
</protein>
<keyword evidence="10" id="KW-1185">Reference proteome</keyword>
<feature type="transmembrane region" description="Helical" evidence="7">
    <location>
        <begin position="60"/>
        <end position="80"/>
    </location>
</feature>
<dbReference type="GO" id="GO:0050479">
    <property type="term" value="F:glyceryl-ether monooxygenase activity"/>
    <property type="evidence" value="ECO:0007669"/>
    <property type="project" value="TreeGrafter"/>
</dbReference>